<gene>
    <name evidence="1" type="ORF">SAMN05192568_105024</name>
</gene>
<evidence type="ECO:0008006" key="3">
    <source>
        <dbReference type="Google" id="ProtNLM"/>
    </source>
</evidence>
<organism evidence="1 2">
    <name type="scientific">Methylobacterium pseudosasicola</name>
    <dbReference type="NCBI Taxonomy" id="582667"/>
    <lineage>
        <taxon>Bacteria</taxon>
        <taxon>Pseudomonadati</taxon>
        <taxon>Pseudomonadota</taxon>
        <taxon>Alphaproteobacteria</taxon>
        <taxon>Hyphomicrobiales</taxon>
        <taxon>Methylobacteriaceae</taxon>
        <taxon>Methylobacterium</taxon>
    </lineage>
</organism>
<sequence length="137" mass="15030">MSELRVTAGPFEFGARFEEEAAPKTCAAFRARLPFMTKAVHVRWSGEGVWMPLGDLDFGVSYENHTSYPAPGQIILYPGGISETEILLAYGGVHFASKMGQLAGNHFITLTSGLENLRKLGEMTLWQGAQPVHFEAL</sequence>
<dbReference type="STRING" id="582667.SAMN05192568_105024"/>
<dbReference type="Proteomes" id="UP000199048">
    <property type="component" value="Unassembled WGS sequence"/>
</dbReference>
<dbReference type="InterPro" id="IPR024532">
    <property type="entry name" value="DUF3830"/>
</dbReference>
<evidence type="ECO:0000313" key="1">
    <source>
        <dbReference type="EMBL" id="SFM72667.1"/>
    </source>
</evidence>
<dbReference type="OrthoDB" id="2082589at2"/>
<reference evidence="2" key="1">
    <citation type="submission" date="2016-10" db="EMBL/GenBank/DDBJ databases">
        <authorList>
            <person name="Varghese N."/>
            <person name="Submissions S."/>
        </authorList>
    </citation>
    <scope>NUCLEOTIDE SEQUENCE [LARGE SCALE GENOMIC DNA]</scope>
    <source>
        <strain evidence="2">BL36</strain>
    </source>
</reference>
<accession>A0A1I4T7W6</accession>
<name>A0A1I4T7W6_9HYPH</name>
<keyword evidence="2" id="KW-1185">Reference proteome</keyword>
<dbReference type="Pfam" id="PF12903">
    <property type="entry name" value="DUF3830"/>
    <property type="match status" value="1"/>
</dbReference>
<dbReference type="Gene3D" id="2.40.100.20">
    <property type="match status" value="1"/>
</dbReference>
<protein>
    <recommendedName>
        <fullName evidence="3">Cyclophilin-like superfamily protein</fullName>
    </recommendedName>
</protein>
<dbReference type="EMBL" id="FOTK01000050">
    <property type="protein sequence ID" value="SFM72667.1"/>
    <property type="molecule type" value="Genomic_DNA"/>
</dbReference>
<evidence type="ECO:0000313" key="2">
    <source>
        <dbReference type="Proteomes" id="UP000199048"/>
    </source>
</evidence>
<proteinExistence type="predicted"/>
<dbReference type="AlphaFoldDB" id="A0A1I4T7W6"/>
<dbReference type="RefSeq" id="WP_092046124.1">
    <property type="nucleotide sequence ID" value="NZ_FOTK01000050.1"/>
</dbReference>